<evidence type="ECO:0000313" key="1">
    <source>
        <dbReference type="EMBL" id="XBY85795.1"/>
    </source>
</evidence>
<reference evidence="1" key="1">
    <citation type="submission" date="2024-05" db="EMBL/GenBank/DDBJ databases">
        <title>Complete genomes of an iridovirus, and two densoviruses identified in lab reared social spiders in California, USA.</title>
        <authorList>
            <person name="Millerwise S."/>
            <person name="Lund M.C."/>
            <person name="Schmidlin K."/>
            <person name="Kraberger S."/>
            <person name="Harrison J."/>
            <person name="Cease A."/>
            <person name="Pinter-Wollman N."/>
            <person name="Varsani A."/>
        </authorList>
    </citation>
    <scope>NUCLEOTIDE SEQUENCE</scope>
    <source>
        <strain evidence="1">SocP20</strain>
    </source>
</reference>
<name>A0AAU7YCV1_9VIRU</name>
<sequence length="32" mass="4277">MRFPIINNNRNMFCYYFIYSRKKWILNSYWFF</sequence>
<protein>
    <submittedName>
        <fullName evidence="1">Uncharacterized protein</fullName>
    </submittedName>
</protein>
<proteinExistence type="predicted"/>
<dbReference type="EMBL" id="PP847201">
    <property type="protein sequence ID" value="XBY85795.1"/>
    <property type="molecule type" value="Genomic_DNA"/>
</dbReference>
<organism evidence="1">
    <name type="scientific">Iridovirus sp</name>
    <dbReference type="NCBI Taxonomy" id="135728"/>
    <lineage>
        <taxon>Viruses</taxon>
        <taxon>Varidnaviria</taxon>
        <taxon>Bamfordvirae</taxon>
        <taxon>Nucleocytoviricota</taxon>
        <taxon>Megaviricetes</taxon>
        <taxon>Pimascovirales</taxon>
        <taxon>Pimascovirales incertae sedis</taxon>
        <taxon>Iridoviridae</taxon>
        <taxon>Betairidovirinae</taxon>
        <taxon>Iridovirus</taxon>
    </lineage>
</organism>
<accession>A0AAU7YCV1</accession>